<evidence type="ECO:0000259" key="16">
    <source>
        <dbReference type="Pfam" id="PF22461"/>
    </source>
</evidence>
<dbReference type="STRING" id="1105367.CG50_07795"/>
<dbReference type="GO" id="GO:0046930">
    <property type="term" value="C:pore complex"/>
    <property type="evidence" value="ECO:0007669"/>
    <property type="project" value="UniProtKB-KW"/>
</dbReference>
<evidence type="ECO:0000256" key="9">
    <source>
        <dbReference type="ARBA" id="ARBA00023065"/>
    </source>
</evidence>
<evidence type="ECO:0000256" key="7">
    <source>
        <dbReference type="ARBA" id="ARBA00022729"/>
    </source>
</evidence>
<dbReference type="InterPro" id="IPR049712">
    <property type="entry name" value="Poly_export"/>
</dbReference>
<dbReference type="Pfam" id="PF02563">
    <property type="entry name" value="Poly_export"/>
    <property type="match status" value="1"/>
</dbReference>
<organism evidence="17 18">
    <name type="scientific">Paenirhodobacter enshiensis</name>
    <dbReference type="NCBI Taxonomy" id="1105367"/>
    <lineage>
        <taxon>Bacteria</taxon>
        <taxon>Pseudomonadati</taxon>
        <taxon>Pseudomonadota</taxon>
        <taxon>Alphaproteobacteria</taxon>
        <taxon>Rhodobacterales</taxon>
        <taxon>Rhodobacter group</taxon>
        <taxon>Paenirhodobacter</taxon>
    </lineage>
</organism>
<evidence type="ECO:0000256" key="2">
    <source>
        <dbReference type="ARBA" id="ARBA00009450"/>
    </source>
</evidence>
<dbReference type="PANTHER" id="PTHR33619">
    <property type="entry name" value="POLYSACCHARIDE EXPORT PROTEIN GFCE-RELATED"/>
    <property type="match status" value="1"/>
</dbReference>
<keyword evidence="14" id="KW-0449">Lipoprotein</keyword>
<keyword evidence="8" id="KW-0625">Polysaccharide transport</keyword>
<keyword evidence="9" id="KW-0406">Ion transport</keyword>
<evidence type="ECO:0000256" key="14">
    <source>
        <dbReference type="ARBA" id="ARBA00023288"/>
    </source>
</evidence>
<evidence type="ECO:0000313" key="17">
    <source>
        <dbReference type="EMBL" id="KFI24814.1"/>
    </source>
</evidence>
<comment type="similarity">
    <text evidence="2">Belongs to the BexD/CtrA/VexA family.</text>
</comment>
<keyword evidence="5" id="KW-0762">Sugar transport</keyword>
<keyword evidence="3" id="KW-0813">Transport</keyword>
<dbReference type="Proteomes" id="UP000028824">
    <property type="component" value="Unassembled WGS sequence"/>
</dbReference>
<evidence type="ECO:0000256" key="11">
    <source>
        <dbReference type="ARBA" id="ARBA00023136"/>
    </source>
</evidence>
<dbReference type="GO" id="GO:0015159">
    <property type="term" value="F:polysaccharide transmembrane transporter activity"/>
    <property type="evidence" value="ECO:0007669"/>
    <property type="project" value="InterPro"/>
</dbReference>
<dbReference type="Gene3D" id="3.10.560.10">
    <property type="entry name" value="Outer membrane lipoprotein wza domain like"/>
    <property type="match status" value="2"/>
</dbReference>
<keyword evidence="10" id="KW-0626">Porin</keyword>
<keyword evidence="13" id="KW-0998">Cell outer membrane</keyword>
<accession>A0A086XS14</accession>
<comment type="caution">
    <text evidence="17">The sequence shown here is derived from an EMBL/GenBank/DDBJ whole genome shotgun (WGS) entry which is preliminary data.</text>
</comment>
<keyword evidence="4" id="KW-1134">Transmembrane beta strand</keyword>
<feature type="domain" description="SLBB" evidence="16">
    <location>
        <begin position="158"/>
        <end position="230"/>
    </location>
</feature>
<evidence type="ECO:0000256" key="1">
    <source>
        <dbReference type="ARBA" id="ARBA00004571"/>
    </source>
</evidence>
<dbReference type="InterPro" id="IPR003715">
    <property type="entry name" value="Poly_export_N"/>
</dbReference>
<gene>
    <name evidence="17" type="ORF">CG50_07795</name>
</gene>
<keyword evidence="7" id="KW-0732">Signal</keyword>
<dbReference type="PANTHER" id="PTHR33619:SF3">
    <property type="entry name" value="POLYSACCHARIDE EXPORT PROTEIN GFCE-RELATED"/>
    <property type="match status" value="1"/>
</dbReference>
<dbReference type="Gene3D" id="3.30.1950.10">
    <property type="entry name" value="wza like domain"/>
    <property type="match status" value="1"/>
</dbReference>
<dbReference type="GO" id="GO:0006811">
    <property type="term" value="P:monoatomic ion transport"/>
    <property type="evidence" value="ECO:0007669"/>
    <property type="project" value="UniProtKB-KW"/>
</dbReference>
<keyword evidence="12" id="KW-0564">Palmitate</keyword>
<keyword evidence="11" id="KW-0472">Membrane</keyword>
<keyword evidence="18" id="KW-1185">Reference proteome</keyword>
<dbReference type="GO" id="GO:0015288">
    <property type="term" value="F:porin activity"/>
    <property type="evidence" value="ECO:0007669"/>
    <property type="project" value="UniProtKB-KW"/>
</dbReference>
<evidence type="ECO:0000256" key="8">
    <source>
        <dbReference type="ARBA" id="ARBA00023047"/>
    </source>
</evidence>
<protein>
    <submittedName>
        <fullName evidence="17">Sugar ABC transporter substrate-binding protein</fullName>
    </submittedName>
</protein>
<evidence type="ECO:0000256" key="12">
    <source>
        <dbReference type="ARBA" id="ARBA00023139"/>
    </source>
</evidence>
<dbReference type="eggNOG" id="COG1596">
    <property type="taxonomic scope" value="Bacteria"/>
</dbReference>
<dbReference type="RefSeq" id="WP_036639300.1">
    <property type="nucleotide sequence ID" value="NZ_CAXYYU010000031.1"/>
</dbReference>
<evidence type="ECO:0000259" key="15">
    <source>
        <dbReference type="Pfam" id="PF02563"/>
    </source>
</evidence>
<dbReference type="Pfam" id="PF22461">
    <property type="entry name" value="SLBB_2"/>
    <property type="match status" value="1"/>
</dbReference>
<dbReference type="GO" id="GO:0009279">
    <property type="term" value="C:cell outer membrane"/>
    <property type="evidence" value="ECO:0007669"/>
    <property type="project" value="UniProtKB-SubCell"/>
</dbReference>
<sequence>MLGLGSVLSVSACGLPRSGPKISEIRAGTRLKQNPSFVVPVDERVARAATLDVAYAFPNAFLKVGKMGSDTINPGDTLVIQVWENVDQGVMGSRGAPTTLQNTQVDGEGYIYLPYAGRMKAADNTPDQLRALITDKLSAQTPNPQVQVDRTAGDGATISIMGEIGGQGVYAIERPTRTLAAMIARAGGVSVTPEIARITLTRGKQSGSIWLKDLYDNPANDIALRPGDVILLEKDTRTFTALGATGQAQVPFPKPRLSALEALAVVGGLQTSLADPKGVFVFREETAAISNAVLGRTDLTAPQQLAYVLDLTRPNGMFIARSFQMRDGDTIYVTEAPYVQWTKILAVLTGSATSANSLSSIASGA</sequence>
<dbReference type="AlphaFoldDB" id="A0A086XS14"/>
<keyword evidence="6" id="KW-0812">Transmembrane</keyword>
<evidence type="ECO:0000256" key="13">
    <source>
        <dbReference type="ARBA" id="ARBA00023237"/>
    </source>
</evidence>
<name>A0A086XS14_9RHOB</name>
<evidence type="ECO:0000313" key="18">
    <source>
        <dbReference type="Proteomes" id="UP000028824"/>
    </source>
</evidence>
<reference evidence="17 18" key="1">
    <citation type="submission" date="2014-03" db="EMBL/GenBank/DDBJ databases">
        <title>Genome of Paenirhodobacter enshiensis DW2-9.</title>
        <authorList>
            <person name="Wang D."/>
            <person name="Wang G."/>
        </authorList>
    </citation>
    <scope>NUCLEOTIDE SEQUENCE [LARGE SCALE GENOMIC DNA]</scope>
    <source>
        <strain evidence="17 18">DW2-9</strain>
    </source>
</reference>
<feature type="domain" description="Polysaccharide export protein N-terminal" evidence="15">
    <location>
        <begin position="71"/>
        <end position="148"/>
    </location>
</feature>
<comment type="subcellular location">
    <subcellularLocation>
        <location evidence="1">Cell outer membrane</location>
        <topology evidence="1">Multi-pass membrane protein</topology>
    </subcellularLocation>
</comment>
<proteinExistence type="inferred from homology"/>
<evidence type="ECO:0000256" key="10">
    <source>
        <dbReference type="ARBA" id="ARBA00023114"/>
    </source>
</evidence>
<dbReference type="EMBL" id="JFZB01000034">
    <property type="protein sequence ID" value="KFI24814.1"/>
    <property type="molecule type" value="Genomic_DNA"/>
</dbReference>
<evidence type="ECO:0000256" key="4">
    <source>
        <dbReference type="ARBA" id="ARBA00022452"/>
    </source>
</evidence>
<evidence type="ECO:0000256" key="3">
    <source>
        <dbReference type="ARBA" id="ARBA00022448"/>
    </source>
</evidence>
<evidence type="ECO:0000256" key="5">
    <source>
        <dbReference type="ARBA" id="ARBA00022597"/>
    </source>
</evidence>
<dbReference type="InterPro" id="IPR054765">
    <property type="entry name" value="SLBB_dom"/>
</dbReference>
<evidence type="ECO:0000256" key="6">
    <source>
        <dbReference type="ARBA" id="ARBA00022692"/>
    </source>
</evidence>